<dbReference type="InterPro" id="IPR057096">
    <property type="entry name" value="KRIT1_FRMD8_FERM_C"/>
</dbReference>
<dbReference type="PANTHER" id="PTHR13283">
    <property type="entry name" value="KREV INTERACTION TRAPPED 1-RELATED"/>
    <property type="match status" value="1"/>
</dbReference>
<evidence type="ECO:0000313" key="4">
    <source>
        <dbReference type="RefSeq" id="XP_065661357.1"/>
    </source>
</evidence>
<dbReference type="GeneID" id="100206907"/>
<dbReference type="Gene3D" id="3.10.20.90">
    <property type="entry name" value="Phosphatidylinositol 3-kinase Catalytic Subunit, Chain A, domain 1"/>
    <property type="match status" value="1"/>
</dbReference>
<dbReference type="Pfam" id="PF00373">
    <property type="entry name" value="FERM_M"/>
    <property type="match status" value="1"/>
</dbReference>
<dbReference type="InterPro" id="IPR011993">
    <property type="entry name" value="PH-like_dom_sf"/>
</dbReference>
<dbReference type="Gene3D" id="2.30.29.30">
    <property type="entry name" value="Pleckstrin-homology domain (PH domain)/Phosphotyrosine-binding domain (PTB)"/>
    <property type="match status" value="1"/>
</dbReference>
<protein>
    <recommendedName>
        <fullName evidence="1">FERM domain-containing protein 8</fullName>
    </recommendedName>
</protein>
<dbReference type="InterPro" id="IPR000299">
    <property type="entry name" value="FERM_domain"/>
</dbReference>
<accession>A0ABM4CHZ5</accession>
<dbReference type="PROSITE" id="PS50057">
    <property type="entry name" value="FERM_3"/>
    <property type="match status" value="1"/>
</dbReference>
<dbReference type="InterPro" id="IPR051594">
    <property type="entry name" value="KRIT1/FRMD8"/>
</dbReference>
<sequence length="468" mass="53952">MKNSSEENELLNLNAKQESDHLLGNDVDVTSDSLAVVDITKSDEEKDLLLQKNPAHFTKHLKNTLINKAKINRANLSLKIESGVYRQSAGSSFSPSTPGQCTPKPIHVVVFLKEGTDYKLYLEKGKLTTAGEIKTMMIEKLKIPDNAKHFFAIWLISQHLELQLKDRHIPFLLRKQWHDLLISFSYCEEQEAILDEPVLVFQRSSFLNEKDEEKVSDDVVTKRLFEEARHNILNARYPIPVSDAEMLGGILARIDEGPYDESVHKPGYFKNLLSKYLPQYAFGTNKIIQYFHVSAEHRLFAQYKEVSDRCQETCERTFLNYCRSLPFYGCAFFKGLISMDDKTLWRSPEKNIKIGINRLGLSLFKSSKDELIIFLPYDDISWGLLAKEDENSMDSLCLEFDCKKQTQQIFIESKQARMMDAMIESCVKYMEKLKIPKTPTSLDYSKLSDISFSLEKKTQFSLSRPFKI</sequence>
<dbReference type="InterPro" id="IPR019748">
    <property type="entry name" value="FERM_central"/>
</dbReference>
<dbReference type="Proteomes" id="UP001652625">
    <property type="component" value="Chromosome 09"/>
</dbReference>
<evidence type="ECO:0000259" key="2">
    <source>
        <dbReference type="PROSITE" id="PS50057"/>
    </source>
</evidence>
<feature type="domain" description="FERM" evidence="2">
    <location>
        <begin position="106"/>
        <end position="468"/>
    </location>
</feature>
<dbReference type="InterPro" id="IPR014352">
    <property type="entry name" value="FERM/acyl-CoA-bd_prot_sf"/>
</dbReference>
<evidence type="ECO:0000313" key="3">
    <source>
        <dbReference type="Proteomes" id="UP001652625"/>
    </source>
</evidence>
<dbReference type="SUPFAM" id="SSF47031">
    <property type="entry name" value="Second domain of FERM"/>
    <property type="match status" value="1"/>
</dbReference>
<dbReference type="InterPro" id="IPR035963">
    <property type="entry name" value="FERM_2"/>
</dbReference>
<organism evidence="3 4">
    <name type="scientific">Hydra vulgaris</name>
    <name type="common">Hydra</name>
    <name type="synonym">Hydra attenuata</name>
    <dbReference type="NCBI Taxonomy" id="6087"/>
    <lineage>
        <taxon>Eukaryota</taxon>
        <taxon>Metazoa</taxon>
        <taxon>Cnidaria</taxon>
        <taxon>Hydrozoa</taxon>
        <taxon>Hydroidolina</taxon>
        <taxon>Anthoathecata</taxon>
        <taxon>Aplanulata</taxon>
        <taxon>Hydridae</taxon>
        <taxon>Hydra</taxon>
    </lineage>
</organism>
<dbReference type="SMART" id="SM00295">
    <property type="entry name" value="B41"/>
    <property type="match status" value="1"/>
</dbReference>
<evidence type="ECO:0000256" key="1">
    <source>
        <dbReference type="ARBA" id="ARBA00039547"/>
    </source>
</evidence>
<dbReference type="RefSeq" id="XP_065661357.1">
    <property type="nucleotide sequence ID" value="XM_065805285.1"/>
</dbReference>
<name>A0ABM4CHZ5_HYDVU</name>
<dbReference type="PANTHER" id="PTHR13283:SF10">
    <property type="entry name" value="FERM DOMAIN-CONTAINING PROTEIN 8"/>
    <property type="match status" value="1"/>
</dbReference>
<reference evidence="4" key="1">
    <citation type="submission" date="2025-08" db="UniProtKB">
        <authorList>
            <consortium name="RefSeq"/>
        </authorList>
    </citation>
    <scope>IDENTIFICATION</scope>
</reference>
<proteinExistence type="predicted"/>
<gene>
    <name evidence="4" type="primary">LOC100206907</name>
</gene>
<dbReference type="Pfam" id="PF24522">
    <property type="entry name" value="KRIT1_FRMD8_FERM_C"/>
    <property type="match status" value="1"/>
</dbReference>
<dbReference type="InterPro" id="IPR019749">
    <property type="entry name" value="Band_41_domain"/>
</dbReference>
<keyword evidence="3" id="KW-1185">Reference proteome</keyword>
<dbReference type="Gene3D" id="1.20.80.10">
    <property type="match status" value="1"/>
</dbReference>